<dbReference type="GeneID" id="110247051"/>
<accession>A0A913YQ71</accession>
<name>A0A913YQ71_EXADI</name>
<feature type="coiled-coil region" evidence="1">
    <location>
        <begin position="33"/>
        <end position="60"/>
    </location>
</feature>
<evidence type="ECO:0000313" key="3">
    <source>
        <dbReference type="Proteomes" id="UP000887567"/>
    </source>
</evidence>
<dbReference type="Proteomes" id="UP000887567">
    <property type="component" value="Unplaced"/>
</dbReference>
<protein>
    <submittedName>
        <fullName evidence="2">Uncharacterized protein</fullName>
    </submittedName>
</protein>
<keyword evidence="3" id="KW-1185">Reference proteome</keyword>
<feature type="coiled-coil region" evidence="1">
    <location>
        <begin position="150"/>
        <end position="205"/>
    </location>
</feature>
<dbReference type="KEGG" id="epa:110247051"/>
<evidence type="ECO:0000313" key="2">
    <source>
        <dbReference type="EnsemblMetazoa" id="XP_028517304.1"/>
    </source>
</evidence>
<organism evidence="2 3">
    <name type="scientific">Exaiptasia diaphana</name>
    <name type="common">Tropical sea anemone</name>
    <name type="synonym">Aiptasia pulchella</name>
    <dbReference type="NCBI Taxonomy" id="2652724"/>
    <lineage>
        <taxon>Eukaryota</taxon>
        <taxon>Metazoa</taxon>
        <taxon>Cnidaria</taxon>
        <taxon>Anthozoa</taxon>
        <taxon>Hexacorallia</taxon>
        <taxon>Actiniaria</taxon>
        <taxon>Aiptasiidae</taxon>
        <taxon>Exaiptasia</taxon>
    </lineage>
</organism>
<keyword evidence="1" id="KW-0175">Coiled coil</keyword>
<dbReference type="RefSeq" id="XP_028517304.1">
    <property type="nucleotide sequence ID" value="XM_028661503.1"/>
</dbReference>
<sequence length="264" mass="30912">MSKITEALNFQLLDTAAHKELQTALQKQYLRLTSFHEKEKQELMNKILRLESELNERNAQEQLLTKTIEDLNLKIKLQCDHEMMKNIIKENDFKEKLEKLNCKVTELQSELNERNKHEQHLTKTIEDLNLKIKLSSDRDAENKEIITSQEKAFRQEHDKLNAKVAELQSELQTKHFEEKIWYTVFSNLTDKLKRLESELEKNIMKENAKSKVNCKAAESSALKEKRKVIFEDDDAGQGRYICSNQCKRSDSGLENTSSVMEAPR</sequence>
<dbReference type="EnsemblMetazoa" id="XM_028661503.1">
    <property type="protein sequence ID" value="XP_028517304.1"/>
    <property type="gene ID" value="LOC110247051"/>
</dbReference>
<reference evidence="2" key="1">
    <citation type="submission" date="2022-11" db="UniProtKB">
        <authorList>
            <consortium name="EnsemblMetazoa"/>
        </authorList>
    </citation>
    <scope>IDENTIFICATION</scope>
</reference>
<proteinExistence type="predicted"/>
<dbReference type="AlphaFoldDB" id="A0A913YQ71"/>
<evidence type="ECO:0000256" key="1">
    <source>
        <dbReference type="SAM" id="Coils"/>
    </source>
</evidence>
<feature type="coiled-coil region" evidence="1">
    <location>
        <begin position="90"/>
        <end position="117"/>
    </location>
</feature>